<protein>
    <recommendedName>
        <fullName evidence="3">DUF1877 family protein</fullName>
    </recommendedName>
</protein>
<accession>A0A542Y625</accession>
<dbReference type="OrthoDB" id="3537879at2"/>
<dbReference type="Proteomes" id="UP000319094">
    <property type="component" value="Unassembled WGS sequence"/>
</dbReference>
<organism evidence="1 2">
    <name type="scientific">Leucobacter komagatae</name>
    <dbReference type="NCBI Taxonomy" id="55969"/>
    <lineage>
        <taxon>Bacteria</taxon>
        <taxon>Bacillati</taxon>
        <taxon>Actinomycetota</taxon>
        <taxon>Actinomycetes</taxon>
        <taxon>Micrococcales</taxon>
        <taxon>Microbacteriaceae</taxon>
        <taxon>Leucobacter</taxon>
    </lineage>
</organism>
<evidence type="ECO:0000313" key="1">
    <source>
        <dbReference type="EMBL" id="TQL43516.1"/>
    </source>
</evidence>
<dbReference type="AlphaFoldDB" id="A0A542Y625"/>
<keyword evidence="2" id="KW-1185">Reference proteome</keyword>
<gene>
    <name evidence="1" type="ORF">FB468_1538</name>
</gene>
<sequence length="142" mass="15330">MGVLTTYFIAGSDAEAAALVDTGPAGLPSVDGVDATVQAGTLLALLTGRDYDEIVEDRAWARLVSDPDDESAWVVSMPEPFTSALASATDERLAETVVPWSQTEEFWGNGDPDHLLPMLREWRDLARRATAEGAALYCWMAL</sequence>
<dbReference type="EMBL" id="VFON01000001">
    <property type="protein sequence ID" value="TQL43516.1"/>
    <property type="molecule type" value="Genomic_DNA"/>
</dbReference>
<evidence type="ECO:0000313" key="2">
    <source>
        <dbReference type="Proteomes" id="UP000319094"/>
    </source>
</evidence>
<reference evidence="1 2" key="1">
    <citation type="submission" date="2019-06" db="EMBL/GenBank/DDBJ databases">
        <title>Sequencing the genomes of 1000 actinobacteria strains.</title>
        <authorList>
            <person name="Klenk H.-P."/>
        </authorList>
    </citation>
    <scope>NUCLEOTIDE SEQUENCE [LARGE SCALE GENOMIC DNA]</scope>
    <source>
        <strain evidence="1 2">DSM 8803</strain>
    </source>
</reference>
<evidence type="ECO:0008006" key="3">
    <source>
        <dbReference type="Google" id="ProtNLM"/>
    </source>
</evidence>
<proteinExistence type="predicted"/>
<dbReference type="RefSeq" id="WP_141886818.1">
    <property type="nucleotide sequence ID" value="NZ_BAAAUY010000002.1"/>
</dbReference>
<comment type="caution">
    <text evidence="1">The sequence shown here is derived from an EMBL/GenBank/DDBJ whole genome shotgun (WGS) entry which is preliminary data.</text>
</comment>
<name>A0A542Y625_9MICO</name>